<accession>V5HTY5</accession>
<proteinExistence type="evidence at transcript level"/>
<keyword evidence="1" id="KW-0732">Signal</keyword>
<name>V5HTY5_IXORI</name>
<sequence length="189" mass="21261">MLLAIVVGVLVIWKAFVVPEPLVTYPPGDIRNNRSELILKFLMDSSNYPRRNRSDPSTRVHQHSGTCPRLVLLSTITFYAKGQASPLVDDYSPEFCERKPPAIPQPVMGTFGLRPRKCAVCCVTRNGTNSHYTVKNIWPGAPCSERMVTLQTYVYGNQYRRDGAPPQCPCKTSVLEVQCKRRVPECGFE</sequence>
<evidence type="ECO:0000313" key="2">
    <source>
        <dbReference type="EMBL" id="JAB81879.1"/>
    </source>
</evidence>
<organism evidence="2">
    <name type="scientific">Ixodes ricinus</name>
    <name type="common">Common tick</name>
    <name type="synonym">Acarus ricinus</name>
    <dbReference type="NCBI Taxonomy" id="34613"/>
    <lineage>
        <taxon>Eukaryota</taxon>
        <taxon>Metazoa</taxon>
        <taxon>Ecdysozoa</taxon>
        <taxon>Arthropoda</taxon>
        <taxon>Chelicerata</taxon>
        <taxon>Arachnida</taxon>
        <taxon>Acari</taxon>
        <taxon>Parasitiformes</taxon>
        <taxon>Ixodida</taxon>
        <taxon>Ixodoidea</taxon>
        <taxon>Ixodidae</taxon>
        <taxon>Ixodinae</taxon>
        <taxon>Ixodes</taxon>
    </lineage>
</organism>
<protein>
    <submittedName>
        <fullName evidence="2">Putative secreted protein</fullName>
    </submittedName>
</protein>
<dbReference type="AlphaFoldDB" id="V5HTY5"/>
<evidence type="ECO:0000256" key="1">
    <source>
        <dbReference type="SAM" id="SignalP"/>
    </source>
</evidence>
<feature type="signal peptide" evidence="1">
    <location>
        <begin position="1"/>
        <end position="19"/>
    </location>
</feature>
<dbReference type="EMBL" id="GANP01002589">
    <property type="protein sequence ID" value="JAB81879.1"/>
    <property type="molecule type" value="mRNA"/>
</dbReference>
<reference evidence="2" key="1">
    <citation type="journal article" date="2015" name="Sci. Rep.">
        <title>Tissue- and time-dependent transcription in Ixodes ricinus salivary glands and midguts when blood feeding on the vertebrate host.</title>
        <authorList>
            <person name="Kotsyfakis M."/>
            <person name="Schwarz A."/>
            <person name="Erhart J."/>
            <person name="Ribeiro J.M."/>
        </authorList>
    </citation>
    <scope>NUCLEOTIDE SEQUENCE</scope>
    <source>
        <tissue evidence="2">Salivary gland and midgut</tissue>
    </source>
</reference>
<feature type="chain" id="PRO_5004736293" evidence="1">
    <location>
        <begin position="20"/>
        <end position="189"/>
    </location>
</feature>